<keyword evidence="2" id="KW-1185">Reference proteome</keyword>
<dbReference type="PANTHER" id="PTHR43737">
    <property type="entry name" value="BLL7424 PROTEIN"/>
    <property type="match status" value="1"/>
</dbReference>
<dbReference type="Pfam" id="PF07394">
    <property type="entry name" value="DUF1501"/>
    <property type="match status" value="1"/>
</dbReference>
<accession>A0A5C6M6M2</accession>
<reference evidence="1 2" key="2">
    <citation type="submission" date="2019-08" db="EMBL/GenBank/DDBJ databases">
        <authorList>
            <person name="Henke P."/>
        </authorList>
    </citation>
    <scope>NUCLEOTIDE SEQUENCE [LARGE SCALE GENOMIC DNA]</scope>
    <source>
        <strain evidence="1">Phe10_nw2017</strain>
    </source>
</reference>
<dbReference type="InterPro" id="IPR010869">
    <property type="entry name" value="DUF1501"/>
</dbReference>
<proteinExistence type="predicted"/>
<dbReference type="InterPro" id="IPR017850">
    <property type="entry name" value="Alkaline_phosphatase_core_sf"/>
</dbReference>
<dbReference type="PANTHER" id="PTHR43737:SF1">
    <property type="entry name" value="DUF1501 DOMAIN-CONTAINING PROTEIN"/>
    <property type="match status" value="1"/>
</dbReference>
<gene>
    <name evidence="1" type="ORF">E3A20_10040</name>
</gene>
<comment type="caution">
    <text evidence="1">The sequence shown here is derived from an EMBL/GenBank/DDBJ whole genome shotgun (WGS) entry which is preliminary data.</text>
</comment>
<sequence>MSTHAYCDGIRRRDLLHLGAAGLSGFGLTLPGLLAAEQAQRDQHANARDGMSLIIVFLQGGLSTIDTWDMKPDAPPEFRGEFNPIETCVPGIQVCEHLPRLSRQFDKFALVRSFTNPNSDHGPADHYLLTGYRPGAGFNGGLKPNNQRPAHGAVIARKLGPRGSVPPYVCLPKMHNSAGSSYLGSAAAPFVVDADPNAPGFTVPDLMPPVTVRADRLDSRRSLMSRINRFQKSTELAANRGALAMDTFQQKAFDLMTSQATKAAFEIGAESDALRDEYGRHSLGQSCILARRLVEAGVRCVLIDHTNWDTHYSNFSVLKNDLLPHLDSAMSSLFRDLHDRGLLDKTMVLVTGEFGRTPRINKDAGRDHWGPSTAIAIGGGGIRGGNVVGASDGRAEKPATEPYGPEDLAATIYHVLGIDPRTLFYTAEGRPLPIVPGEGRVIQPLFS</sequence>
<organism evidence="1 2">
    <name type="scientific">Planctomyces bekefii</name>
    <dbReference type="NCBI Taxonomy" id="1653850"/>
    <lineage>
        <taxon>Bacteria</taxon>
        <taxon>Pseudomonadati</taxon>
        <taxon>Planctomycetota</taxon>
        <taxon>Planctomycetia</taxon>
        <taxon>Planctomycetales</taxon>
        <taxon>Planctomycetaceae</taxon>
        <taxon>Planctomyces</taxon>
    </lineage>
</organism>
<evidence type="ECO:0000313" key="1">
    <source>
        <dbReference type="EMBL" id="TWW09867.1"/>
    </source>
</evidence>
<protein>
    <recommendedName>
        <fullName evidence="3">Sulfatase</fullName>
    </recommendedName>
</protein>
<dbReference type="AlphaFoldDB" id="A0A5C6M6M2"/>
<dbReference type="Proteomes" id="UP000321083">
    <property type="component" value="Unassembled WGS sequence"/>
</dbReference>
<name>A0A5C6M6M2_9PLAN</name>
<dbReference type="EMBL" id="SRHE01000159">
    <property type="protein sequence ID" value="TWW09867.1"/>
    <property type="molecule type" value="Genomic_DNA"/>
</dbReference>
<evidence type="ECO:0008006" key="3">
    <source>
        <dbReference type="Google" id="ProtNLM"/>
    </source>
</evidence>
<reference evidence="1 2" key="1">
    <citation type="submission" date="2019-08" db="EMBL/GenBank/DDBJ databases">
        <title>100 year-old enigma solved: identification of Planctomyces bekefii, the type genus and species of the phylum Planctomycetes.</title>
        <authorList>
            <person name="Svetlana D.N."/>
            <person name="Overmann J."/>
        </authorList>
    </citation>
    <scope>NUCLEOTIDE SEQUENCE [LARGE SCALE GENOMIC DNA]</scope>
    <source>
        <strain evidence="1">Phe10_nw2017</strain>
    </source>
</reference>
<evidence type="ECO:0000313" key="2">
    <source>
        <dbReference type="Proteomes" id="UP000321083"/>
    </source>
</evidence>
<dbReference type="SUPFAM" id="SSF53649">
    <property type="entry name" value="Alkaline phosphatase-like"/>
    <property type="match status" value="1"/>
</dbReference>